<dbReference type="PIRSF" id="PIRSF031509">
    <property type="entry name" value="Cell_wall_LiaF/YvqF"/>
    <property type="match status" value="1"/>
</dbReference>
<dbReference type="InterPro" id="IPR024425">
    <property type="entry name" value="LiaF-like_C"/>
</dbReference>
<dbReference type="GO" id="GO:0016020">
    <property type="term" value="C:membrane"/>
    <property type="evidence" value="ECO:0007669"/>
    <property type="project" value="InterPro"/>
</dbReference>
<reference evidence="3 4" key="1">
    <citation type="journal article" date="2011" name="J. Bacteriol.">
        <title>Genome sequence of the nonpathogenic Listeria monocytogenes serovar 4a strain M7.</title>
        <authorList>
            <person name="Chen J."/>
            <person name="Xia Y."/>
            <person name="Cheng C."/>
            <person name="Fang C."/>
            <person name="Shan Y."/>
            <person name="Jin G."/>
            <person name="Fang W."/>
        </authorList>
    </citation>
    <scope>NUCLEOTIDE SEQUENCE [LARGE SCALE GENOMIC DNA]</scope>
    <source>
        <strain evidence="3 4">M7</strain>
    </source>
</reference>
<accession>A0A0E0UUD4</accession>
<evidence type="ECO:0000259" key="2">
    <source>
        <dbReference type="Pfam" id="PF09922"/>
    </source>
</evidence>
<dbReference type="RefSeq" id="WP_012581598.1">
    <property type="nucleotide sequence ID" value="NC_017537.1"/>
</dbReference>
<keyword evidence="1" id="KW-1133">Transmembrane helix</keyword>
<dbReference type="KEGG" id="lmq:LMM7_1057"/>
<dbReference type="InterPro" id="IPR047793">
    <property type="entry name" value="LiaF_C"/>
</dbReference>
<name>A0A0E0UUD4_LISMM</name>
<evidence type="ECO:0000313" key="4">
    <source>
        <dbReference type="Proteomes" id="UP000000486"/>
    </source>
</evidence>
<dbReference type="HOGENOM" id="CLU_074089_1_1_9"/>
<dbReference type="InterPro" id="IPR016975">
    <property type="entry name" value="Cell_wall_LiaF"/>
</dbReference>
<feature type="transmembrane region" description="Helical" evidence="1">
    <location>
        <begin position="59"/>
        <end position="88"/>
    </location>
</feature>
<dbReference type="PATRIC" id="fig|1030009.3.peg.1046"/>
<gene>
    <name evidence="3" type="ordered locus">LMM7_1057</name>
</gene>
<feature type="transmembrane region" description="Helical" evidence="1">
    <location>
        <begin position="30"/>
        <end position="47"/>
    </location>
</feature>
<feature type="transmembrane region" description="Helical" evidence="1">
    <location>
        <begin position="7"/>
        <end position="24"/>
    </location>
</feature>
<dbReference type="Pfam" id="PF09922">
    <property type="entry name" value="LiaF-like_C"/>
    <property type="match status" value="1"/>
</dbReference>
<dbReference type="AlphaFoldDB" id="A0A0E0UUD4"/>
<dbReference type="NCBIfam" id="NF040535">
    <property type="entry name" value="LiaF_C_term"/>
    <property type="match status" value="1"/>
</dbReference>
<evidence type="ECO:0000313" key="3">
    <source>
        <dbReference type="EMBL" id="AEH92062.1"/>
    </source>
</evidence>
<evidence type="ECO:0000256" key="1">
    <source>
        <dbReference type="SAM" id="Phobius"/>
    </source>
</evidence>
<protein>
    <recommendedName>
        <fullName evidence="2">Cell wall-active antibiotics response LiaF-like C-terminal domain-containing protein</fullName>
    </recommendedName>
</protein>
<dbReference type="Proteomes" id="UP000000486">
    <property type="component" value="Chromosome"/>
</dbReference>
<feature type="domain" description="Cell wall-active antibiotics response LiaF-like C-terminal" evidence="2">
    <location>
        <begin position="122"/>
        <end position="234"/>
    </location>
</feature>
<sequence>MKKMESSVVFVFLIAIIVGVGLEMLFQWELLILFALGIFFIFTSRKASATKKSARNSLFIGIVFIIIAVLLTTTFKVGLVVAGIYAIIHYISRKRAPQLLMLKTREPDSKMDRTDKFIRNQWFGNQRILDVVYEWDDINIQTGIGDTILDLGNTVLPTGESVIMIRSVSGKIRVLVPFDIGICIEHSAIFGNIQYDKESTSIQNNSIKVYSDNYESSARKVKIMTSVIFGDLEVIRL</sequence>
<organism evidence="3 4">
    <name type="scientific">Listeria monocytogenes serotype 4a (strain M7)</name>
    <dbReference type="NCBI Taxonomy" id="1030009"/>
    <lineage>
        <taxon>Bacteria</taxon>
        <taxon>Bacillati</taxon>
        <taxon>Bacillota</taxon>
        <taxon>Bacilli</taxon>
        <taxon>Bacillales</taxon>
        <taxon>Listeriaceae</taxon>
        <taxon>Listeria</taxon>
    </lineage>
</organism>
<dbReference type="EMBL" id="CP002816">
    <property type="protein sequence ID" value="AEH92062.1"/>
    <property type="molecule type" value="Genomic_DNA"/>
</dbReference>
<proteinExistence type="predicted"/>
<keyword evidence="1" id="KW-0472">Membrane</keyword>
<keyword evidence="1" id="KW-0812">Transmembrane</keyword>